<name>A0ABT3PH74_9BACT</name>
<evidence type="ECO:0000259" key="3">
    <source>
        <dbReference type="Pfam" id="PF24067"/>
    </source>
</evidence>
<evidence type="ECO:0000259" key="2">
    <source>
        <dbReference type="Pfam" id="PF22585"/>
    </source>
</evidence>
<evidence type="ECO:0008006" key="6">
    <source>
        <dbReference type="Google" id="ProtNLM"/>
    </source>
</evidence>
<dbReference type="Pfam" id="PF22585">
    <property type="entry name" value="Sialidase-like_CBM"/>
    <property type="match status" value="1"/>
</dbReference>
<sequence length="616" mass="70086">MLKKSITVICCFLWYVSAGAQAPDTARFHGKILPNMDYHHGQLPPVMGVHNIQILRANREFPDRAEGTGWTYNHAPNMAYWNGTYYVQYLSNPVGEHEPPGQTLIATSNDGYNWSTPEVVFAPYPIPDGTEKNGAVAHNDSSLMHQRMGFYVAENGTMLTLAYHGIAISEEGDPNDGEGIGRVVREVKKDGSYGPIHFINYNDGWDEDNTSYPYYTSSDNEAFVEACNELRDTPLMVQQWVEEADRDDPIIPLQDQFKALSYYHLPNGRVIGFWKHALTSISQDDGESWEYHPVRSPGFVTANAKQWAQRTSDGRYAMVYNPAEEYRWPLAVSTSENGLDYHNLWLITGEIPPRRYIGAYKSFGPQYVRGILEGNGSPPDDNMWLTYSMNKEDIWVASVPIPIKGGAEKQVDQDFEGITSIKDLQKWNIYSPLWAAVNISENDSGTKALTLTDRDRYDYARVDRLFPESKRLATEFTVTPGQSDYGTLEIEMQDAKGTGAVRIIFDEDGILKLKVGPKNNDLLEYEAGEEYQFCIEYDAENWEYALYLNGERVTFRRFYVAVDDLSRVVFRTGDRRYFPTIDTMEKKGADLEKAGKPVEEAVYYLHSLKTEQFEGF</sequence>
<accession>A0ABT3PH74</accession>
<dbReference type="EMBL" id="JAGGJA010000001">
    <property type="protein sequence ID" value="MCW9705275.1"/>
    <property type="molecule type" value="Genomic_DNA"/>
</dbReference>
<proteinExistence type="predicted"/>
<feature type="domain" description="BT-1020-like N-terminal beta-propeller" evidence="3">
    <location>
        <begin position="25"/>
        <end position="256"/>
    </location>
</feature>
<evidence type="ECO:0000313" key="5">
    <source>
        <dbReference type="Proteomes" id="UP001207918"/>
    </source>
</evidence>
<gene>
    <name evidence="4" type="ORF">J6I44_00350</name>
</gene>
<keyword evidence="1" id="KW-0732">Signal</keyword>
<dbReference type="InterPro" id="IPR023296">
    <property type="entry name" value="Glyco_hydro_beta-prop_sf"/>
</dbReference>
<dbReference type="InterPro" id="IPR054490">
    <property type="entry name" value="BT_1020-like_b-sandwich_1"/>
</dbReference>
<feature type="chain" id="PRO_5046821686" description="BNR repeat-like domain-containing protein" evidence="1">
    <location>
        <begin position="23"/>
        <end position="616"/>
    </location>
</feature>
<dbReference type="Pfam" id="PF24067">
    <property type="entry name" value="Beta-prop_BT_1020"/>
    <property type="match status" value="1"/>
</dbReference>
<dbReference type="SUPFAM" id="SSF75005">
    <property type="entry name" value="Arabinanase/levansucrase/invertase"/>
    <property type="match status" value="1"/>
</dbReference>
<evidence type="ECO:0000313" key="4">
    <source>
        <dbReference type="EMBL" id="MCW9705275.1"/>
    </source>
</evidence>
<evidence type="ECO:0000256" key="1">
    <source>
        <dbReference type="SAM" id="SignalP"/>
    </source>
</evidence>
<feature type="signal peptide" evidence="1">
    <location>
        <begin position="1"/>
        <end position="22"/>
    </location>
</feature>
<dbReference type="RefSeq" id="WP_265763938.1">
    <property type="nucleotide sequence ID" value="NZ_JAGGJA010000001.1"/>
</dbReference>
<dbReference type="InterPro" id="IPR056425">
    <property type="entry name" value="Beta-prop_BT_1020"/>
</dbReference>
<comment type="caution">
    <text evidence="4">The sequence shown here is derived from an EMBL/GenBank/DDBJ whole genome shotgun (WGS) entry which is preliminary data.</text>
</comment>
<reference evidence="4 5" key="1">
    <citation type="submission" date="2021-03" db="EMBL/GenBank/DDBJ databases">
        <title>Aliifodinibius sp. nov., a new bacterium isolated from saline soil.</title>
        <authorList>
            <person name="Galisteo C."/>
            <person name="De La Haba R."/>
            <person name="Sanchez-Porro C."/>
            <person name="Ventosa A."/>
        </authorList>
    </citation>
    <scope>NUCLEOTIDE SEQUENCE [LARGE SCALE GENOMIC DNA]</scope>
    <source>
        <strain evidence="4 5">1BSP15-2V2</strain>
    </source>
</reference>
<feature type="domain" description="BT-1020-like structural beta-sandwich" evidence="2">
    <location>
        <begin position="427"/>
        <end position="584"/>
    </location>
</feature>
<organism evidence="4 5">
    <name type="scientific">Fodinibius salsisoli</name>
    <dbReference type="NCBI Taxonomy" id="2820877"/>
    <lineage>
        <taxon>Bacteria</taxon>
        <taxon>Pseudomonadati</taxon>
        <taxon>Balneolota</taxon>
        <taxon>Balneolia</taxon>
        <taxon>Balneolales</taxon>
        <taxon>Balneolaceae</taxon>
        <taxon>Fodinibius</taxon>
    </lineage>
</organism>
<protein>
    <recommendedName>
        <fullName evidence="6">BNR repeat-like domain-containing protein</fullName>
    </recommendedName>
</protein>
<keyword evidence="5" id="KW-1185">Reference proteome</keyword>
<dbReference type="Proteomes" id="UP001207918">
    <property type="component" value="Unassembled WGS sequence"/>
</dbReference>